<sequence>MIARTRLASTIAPVLASIALLAGCGGAPSPMADPQAYAAARPEMVAPAAPPLQRSYFTKDVTGALTEQDLQTVLEAPIDLQLPARIGVIPLAEPFDPKGAPSLGLRNTASHHFAKALAGNPHFSQVTDISTDLPNVGGIEGLRVIAARYRLRYLVLYSERFEDSTHLNGWAWLYPTVIGMFLAPGVTVESQGIAQADFLDVRTGTILFSVTEPLQVSKKEQMIGAARSHRDEQGKIAADGARSLAKRVHVQTNALVAFAEATHGMQPRPKLLPPPVVASSPGTGVASEMGLAKP</sequence>
<dbReference type="PROSITE" id="PS51257">
    <property type="entry name" value="PROKAR_LIPOPROTEIN"/>
    <property type="match status" value="1"/>
</dbReference>
<evidence type="ECO:0000256" key="1">
    <source>
        <dbReference type="SAM" id="MobiDB-lite"/>
    </source>
</evidence>
<comment type="caution">
    <text evidence="3">The sequence shown here is derived from an EMBL/GenBank/DDBJ whole genome shotgun (WGS) entry which is preliminary data.</text>
</comment>
<dbReference type="Proteomes" id="UP000309215">
    <property type="component" value="Unassembled WGS sequence"/>
</dbReference>
<accession>A0A4U1JFI0</accession>
<evidence type="ECO:0000313" key="3">
    <source>
        <dbReference type="EMBL" id="TKD10016.1"/>
    </source>
</evidence>
<dbReference type="AlphaFoldDB" id="A0A4U1JFI0"/>
<feature type="region of interest" description="Disordered" evidence="1">
    <location>
        <begin position="266"/>
        <end position="294"/>
    </location>
</feature>
<feature type="signal peptide" evidence="2">
    <location>
        <begin position="1"/>
        <end position="22"/>
    </location>
</feature>
<organism evidence="3 4">
    <name type="scientific">Polyangium fumosum</name>
    <dbReference type="NCBI Taxonomy" id="889272"/>
    <lineage>
        <taxon>Bacteria</taxon>
        <taxon>Pseudomonadati</taxon>
        <taxon>Myxococcota</taxon>
        <taxon>Polyangia</taxon>
        <taxon>Polyangiales</taxon>
        <taxon>Polyangiaceae</taxon>
        <taxon>Polyangium</taxon>
    </lineage>
</organism>
<gene>
    <name evidence="3" type="ORF">E8A74_10460</name>
</gene>
<feature type="chain" id="PRO_5020727779" description="Rhombotarget lipoprotein" evidence="2">
    <location>
        <begin position="23"/>
        <end position="294"/>
    </location>
</feature>
<reference evidence="3 4" key="1">
    <citation type="submission" date="2019-04" db="EMBL/GenBank/DDBJ databases">
        <authorList>
            <person name="Li Y."/>
            <person name="Wang J."/>
        </authorList>
    </citation>
    <scope>NUCLEOTIDE SEQUENCE [LARGE SCALE GENOMIC DNA]</scope>
    <source>
        <strain evidence="3 4">DSM 14668</strain>
    </source>
</reference>
<dbReference type="OrthoDB" id="5501649at2"/>
<keyword evidence="4" id="KW-1185">Reference proteome</keyword>
<evidence type="ECO:0000256" key="2">
    <source>
        <dbReference type="SAM" id="SignalP"/>
    </source>
</evidence>
<keyword evidence="2" id="KW-0732">Signal</keyword>
<evidence type="ECO:0008006" key="5">
    <source>
        <dbReference type="Google" id="ProtNLM"/>
    </source>
</evidence>
<evidence type="ECO:0000313" key="4">
    <source>
        <dbReference type="Proteomes" id="UP000309215"/>
    </source>
</evidence>
<proteinExistence type="predicted"/>
<dbReference type="EMBL" id="SSMQ01000008">
    <property type="protein sequence ID" value="TKD10016.1"/>
    <property type="molecule type" value="Genomic_DNA"/>
</dbReference>
<dbReference type="RefSeq" id="WP_136928816.1">
    <property type="nucleotide sequence ID" value="NZ_SSMQ01000008.1"/>
</dbReference>
<protein>
    <recommendedName>
        <fullName evidence="5">Rhombotarget lipoprotein</fullName>
    </recommendedName>
</protein>
<name>A0A4U1JFI0_9BACT</name>